<accession>A0A839ZV20</accession>
<dbReference type="InterPro" id="IPR036188">
    <property type="entry name" value="FAD/NAD-bd_sf"/>
</dbReference>
<evidence type="ECO:0000256" key="2">
    <source>
        <dbReference type="ARBA" id="ARBA00023033"/>
    </source>
</evidence>
<dbReference type="Proteomes" id="UP000530564">
    <property type="component" value="Unassembled WGS sequence"/>
</dbReference>
<evidence type="ECO:0000256" key="1">
    <source>
        <dbReference type="ARBA" id="ARBA00023002"/>
    </source>
</evidence>
<sequence>MHERVLIIGAGIGGLCSALALAPTGRDIVILERDPPPPRGGGDHAFADWSRRGVSHLRHSHAFLARLRTIIRNEHPELHADLMAAGCRELGFERMLTDVHRQDYRPQPADRDFVVLTSRRTTLELVIRRYVERYPNIRIDSETFVRRLLTQRDPQGLRVVGVSVADAGGARDIIGDLVIDAGGRTSSCVEQLVEEGAVIPEESETAGIVYFTRHFRLLPGAQEPQRTRAGGTGDLGFLKFGLFPADNGCFSITLCTPEPEFELRKAIVRPEVFDAICARLPGLAPWVDPTVAEAVSHVFGMGELQSRWREIAGEGVPPLLGYFPVGDALVRTNPLYGRGCSFAAVTAYALRDILVSTGDPADRVQAFQARVSADLRPYYLNMRDQDRAAIRRARQQLTPGYRPSLRSRVVKSFLEDGVNIAIRSDANLLREALRGFHMLEHPSAWLKRPDNLAKVLRYWATGRDRKAHVYPPRPGPDRAEMFQLLGLPAEADMIPKAAR</sequence>
<dbReference type="Pfam" id="PF01266">
    <property type="entry name" value="DAO"/>
    <property type="match status" value="1"/>
</dbReference>
<dbReference type="Gene3D" id="3.50.50.60">
    <property type="entry name" value="FAD/NAD(P)-binding domain"/>
    <property type="match status" value="1"/>
</dbReference>
<dbReference type="PANTHER" id="PTHR13789:SF309">
    <property type="entry name" value="PUTATIVE (AFU_ORTHOLOGUE AFUA_6G14510)-RELATED"/>
    <property type="match status" value="1"/>
</dbReference>
<reference evidence="4 5" key="1">
    <citation type="submission" date="2020-08" db="EMBL/GenBank/DDBJ databases">
        <title>Genomic Encyclopedia of Type Strains, Phase IV (KMG-IV): sequencing the most valuable type-strain genomes for metagenomic binning, comparative biology and taxonomic classification.</title>
        <authorList>
            <person name="Goeker M."/>
        </authorList>
    </citation>
    <scope>NUCLEOTIDE SEQUENCE [LARGE SCALE GENOMIC DNA]</scope>
    <source>
        <strain evidence="4 5">DSM 21793</strain>
    </source>
</reference>
<feature type="domain" description="FAD dependent oxidoreductase" evidence="3">
    <location>
        <begin position="4"/>
        <end position="70"/>
    </location>
</feature>
<dbReference type="PANTHER" id="PTHR13789">
    <property type="entry name" value="MONOOXYGENASE"/>
    <property type="match status" value="1"/>
</dbReference>
<dbReference type="EMBL" id="JACIDK010000001">
    <property type="protein sequence ID" value="MBB3890305.1"/>
    <property type="molecule type" value="Genomic_DNA"/>
</dbReference>
<proteinExistence type="predicted"/>
<keyword evidence="5" id="KW-1185">Reference proteome</keyword>
<comment type="caution">
    <text evidence="4">The sequence shown here is derived from an EMBL/GenBank/DDBJ whole genome shotgun (WGS) entry which is preliminary data.</text>
</comment>
<evidence type="ECO:0000313" key="5">
    <source>
        <dbReference type="Proteomes" id="UP000530564"/>
    </source>
</evidence>
<dbReference type="SUPFAM" id="SSF51905">
    <property type="entry name" value="FAD/NAD(P)-binding domain"/>
    <property type="match status" value="1"/>
</dbReference>
<name>A0A839ZV20_9CAUL</name>
<organism evidence="4 5">
    <name type="scientific">Phenylobacterium haematophilum</name>
    <dbReference type="NCBI Taxonomy" id="98513"/>
    <lineage>
        <taxon>Bacteria</taxon>
        <taxon>Pseudomonadati</taxon>
        <taxon>Pseudomonadota</taxon>
        <taxon>Alphaproteobacteria</taxon>
        <taxon>Caulobacterales</taxon>
        <taxon>Caulobacteraceae</taxon>
        <taxon>Phenylobacterium</taxon>
    </lineage>
</organism>
<gene>
    <name evidence="4" type="ORF">GGQ61_001002</name>
</gene>
<keyword evidence="2" id="KW-0503">Monooxygenase</keyword>
<evidence type="ECO:0000259" key="3">
    <source>
        <dbReference type="Pfam" id="PF01266"/>
    </source>
</evidence>
<evidence type="ECO:0000313" key="4">
    <source>
        <dbReference type="EMBL" id="MBB3890305.1"/>
    </source>
</evidence>
<dbReference type="RefSeq" id="WP_183770243.1">
    <property type="nucleotide sequence ID" value="NZ_JACIDK010000001.1"/>
</dbReference>
<dbReference type="InterPro" id="IPR050493">
    <property type="entry name" value="FAD-dep_Monooxygenase_BioMet"/>
</dbReference>
<dbReference type="InterPro" id="IPR006076">
    <property type="entry name" value="FAD-dep_OxRdtase"/>
</dbReference>
<protein>
    <submittedName>
        <fullName evidence="4">2-polyprenyl-6-methoxyphenol hydroxylase-like FAD-dependent oxidoreductase</fullName>
    </submittedName>
</protein>
<dbReference type="AlphaFoldDB" id="A0A839ZV20"/>
<keyword evidence="1" id="KW-0560">Oxidoreductase</keyword>
<dbReference type="GO" id="GO:0004497">
    <property type="term" value="F:monooxygenase activity"/>
    <property type="evidence" value="ECO:0007669"/>
    <property type="project" value="UniProtKB-KW"/>
</dbReference>